<evidence type="ECO:0000313" key="1">
    <source>
        <dbReference type="EMBL" id="RDL23968.1"/>
    </source>
</evidence>
<evidence type="ECO:0000313" key="2">
    <source>
        <dbReference type="Proteomes" id="UP000255365"/>
    </source>
</evidence>
<gene>
    <name evidence="1" type="ORF">DEU51_102217</name>
</gene>
<reference evidence="1 2" key="1">
    <citation type="submission" date="2018-07" db="EMBL/GenBank/DDBJ databases">
        <title>Genome sequencing of rice bacterial endophytes.</title>
        <authorList>
            <person name="Venturi V."/>
        </authorList>
    </citation>
    <scope>NUCLEOTIDE SEQUENCE [LARGE SCALE GENOMIC DNA]</scope>
    <source>
        <strain evidence="1 2">E2333</strain>
    </source>
</reference>
<dbReference type="Proteomes" id="UP000255365">
    <property type="component" value="Unassembled WGS sequence"/>
</dbReference>
<proteinExistence type="predicted"/>
<organism evidence="1 2">
    <name type="scientific">Pseudomonas jessenii</name>
    <dbReference type="NCBI Taxonomy" id="77298"/>
    <lineage>
        <taxon>Bacteria</taxon>
        <taxon>Pseudomonadati</taxon>
        <taxon>Pseudomonadota</taxon>
        <taxon>Gammaproteobacteria</taxon>
        <taxon>Pseudomonadales</taxon>
        <taxon>Pseudomonadaceae</taxon>
        <taxon>Pseudomonas</taxon>
    </lineage>
</organism>
<comment type="caution">
    <text evidence="1">The sequence shown here is derived from an EMBL/GenBank/DDBJ whole genome shotgun (WGS) entry which is preliminary data.</text>
</comment>
<sequence length="78" mass="8579">MNSTLLLANAIAFAVLMGFHFIPERAAPESVAQRMPHYLQVQKAPQLAVLSDQHSFVPQAVSEPEQALPAHATERLVF</sequence>
<dbReference type="EMBL" id="QRAV01000002">
    <property type="protein sequence ID" value="RDL23968.1"/>
    <property type="molecule type" value="Genomic_DNA"/>
</dbReference>
<name>A0A370SW56_PSEJE</name>
<protein>
    <submittedName>
        <fullName evidence="1">Uncharacterized protein</fullName>
    </submittedName>
</protein>
<dbReference type="AlphaFoldDB" id="A0A370SW56"/>
<dbReference type="RefSeq" id="WP_047302687.1">
    <property type="nucleotide sequence ID" value="NZ_QRAV01000002.1"/>
</dbReference>
<accession>A0A370SW56</accession>